<dbReference type="InterPro" id="IPR036249">
    <property type="entry name" value="Thioredoxin-like_sf"/>
</dbReference>
<dbReference type="InterPro" id="IPR017937">
    <property type="entry name" value="Thioredoxin_CS"/>
</dbReference>
<evidence type="ECO:0000256" key="1">
    <source>
        <dbReference type="ARBA" id="ARBA00004196"/>
    </source>
</evidence>
<evidence type="ECO:0000313" key="7">
    <source>
        <dbReference type="Proteomes" id="UP000295714"/>
    </source>
</evidence>
<evidence type="ECO:0000313" key="6">
    <source>
        <dbReference type="EMBL" id="TCK69451.1"/>
    </source>
</evidence>
<evidence type="ECO:0000256" key="2">
    <source>
        <dbReference type="ARBA" id="ARBA00022748"/>
    </source>
</evidence>
<dbReference type="InterPro" id="IPR050553">
    <property type="entry name" value="Thioredoxin_ResA/DsbE_sf"/>
</dbReference>
<dbReference type="GO" id="GO:0016209">
    <property type="term" value="F:antioxidant activity"/>
    <property type="evidence" value="ECO:0007669"/>
    <property type="project" value="InterPro"/>
</dbReference>
<dbReference type="GO" id="GO:0016491">
    <property type="term" value="F:oxidoreductase activity"/>
    <property type="evidence" value="ECO:0007669"/>
    <property type="project" value="InterPro"/>
</dbReference>
<proteinExistence type="predicted"/>
<evidence type="ECO:0000259" key="5">
    <source>
        <dbReference type="PROSITE" id="PS51352"/>
    </source>
</evidence>
<dbReference type="PANTHER" id="PTHR42852:SF6">
    <property type="entry name" value="THIOL:DISULFIDE INTERCHANGE PROTEIN DSBE"/>
    <property type="match status" value="1"/>
</dbReference>
<dbReference type="EMBL" id="SMGI01000001">
    <property type="protein sequence ID" value="TCK69451.1"/>
    <property type="molecule type" value="Genomic_DNA"/>
</dbReference>
<evidence type="ECO:0000256" key="4">
    <source>
        <dbReference type="ARBA" id="ARBA00023284"/>
    </source>
</evidence>
<dbReference type="Gene3D" id="3.40.30.10">
    <property type="entry name" value="Glutaredoxin"/>
    <property type="match status" value="1"/>
</dbReference>
<accession>A0A4V2PU82</accession>
<dbReference type="InterPro" id="IPR000866">
    <property type="entry name" value="AhpC/TSA"/>
</dbReference>
<dbReference type="Proteomes" id="UP000295714">
    <property type="component" value="Unassembled WGS sequence"/>
</dbReference>
<evidence type="ECO:0000256" key="3">
    <source>
        <dbReference type="ARBA" id="ARBA00023157"/>
    </source>
</evidence>
<keyword evidence="2" id="KW-0201">Cytochrome c-type biogenesis</keyword>
<dbReference type="PROSITE" id="PS51352">
    <property type="entry name" value="THIOREDOXIN_2"/>
    <property type="match status" value="1"/>
</dbReference>
<dbReference type="RefSeq" id="WP_206750662.1">
    <property type="nucleotide sequence ID" value="NZ_SMGI01000001.1"/>
</dbReference>
<feature type="domain" description="Thioredoxin" evidence="5">
    <location>
        <begin position="238"/>
        <end position="383"/>
    </location>
</feature>
<sequence length="383" mass="43428">MKKLLCIAYLGLTILGCKTEPKTDYVINGTAEGLYNGIRVYLNKMDERGRMISVDTAIIMKEKFVLNGSLDHPSLYFLTVNGINGRLPIILENSQIEININDKNLMESEILGLKSNEKLIDFRKRIETIKSGIKELSISYRQAKLKNDTLKSSELDNKINIESKKLANIGLEYIRENLDDYSAIEVFKNELRRTDVDIEMANELFNKMPAEIRNTSDGEIIKKRIDQLLEIKKLEKATAIGVKAPEFSAPTPNGELLALSDVVSKGKITIVDFWAAWCGPCRRENPNVVKVYEKFHDKGLEIIGVGLDGRRGQQNPKEAWLKAIEDDKLTWHQVSNLNYFDEIAKKYNVNAIPAMFVLDNEGKIIAKNLRGPALEKKIEELLN</sequence>
<reference evidence="6 7" key="1">
    <citation type="journal article" date="2015" name="Stand. Genomic Sci.">
        <title>Genomic Encyclopedia of Bacterial and Archaeal Type Strains, Phase III: the genomes of soil and plant-associated and newly described type strains.</title>
        <authorList>
            <person name="Whitman W.B."/>
            <person name="Woyke T."/>
            <person name="Klenk H.P."/>
            <person name="Zhou Y."/>
            <person name="Lilburn T.G."/>
            <person name="Beck B.J."/>
            <person name="De Vos P."/>
            <person name="Vandamme P."/>
            <person name="Eisen J.A."/>
            <person name="Garrity G."/>
            <person name="Hugenholtz P."/>
            <person name="Kyrpides N.C."/>
        </authorList>
    </citation>
    <scope>NUCLEOTIDE SEQUENCE [LARGE SCALE GENOMIC DNA]</scope>
    <source>
        <strain evidence="6 7">CECT 8445</strain>
    </source>
</reference>
<protein>
    <submittedName>
        <fullName evidence="6">Peroxiredoxin</fullName>
    </submittedName>
</protein>
<dbReference type="GO" id="GO:0017004">
    <property type="term" value="P:cytochrome complex assembly"/>
    <property type="evidence" value="ECO:0007669"/>
    <property type="project" value="UniProtKB-KW"/>
</dbReference>
<dbReference type="AlphaFoldDB" id="A0A4V2PU82"/>
<dbReference type="PROSITE" id="PS00194">
    <property type="entry name" value="THIOREDOXIN_1"/>
    <property type="match status" value="1"/>
</dbReference>
<dbReference type="GO" id="GO:0030313">
    <property type="term" value="C:cell envelope"/>
    <property type="evidence" value="ECO:0007669"/>
    <property type="project" value="UniProtKB-SubCell"/>
</dbReference>
<keyword evidence="7" id="KW-1185">Reference proteome</keyword>
<dbReference type="PANTHER" id="PTHR42852">
    <property type="entry name" value="THIOL:DISULFIDE INTERCHANGE PROTEIN DSBE"/>
    <property type="match status" value="1"/>
</dbReference>
<keyword evidence="3" id="KW-1015">Disulfide bond</keyword>
<comment type="caution">
    <text evidence="6">The sequence shown here is derived from an EMBL/GenBank/DDBJ whole genome shotgun (WGS) entry which is preliminary data.</text>
</comment>
<dbReference type="InterPro" id="IPR025380">
    <property type="entry name" value="DUF4369"/>
</dbReference>
<dbReference type="Pfam" id="PF00578">
    <property type="entry name" value="AhpC-TSA"/>
    <property type="match status" value="1"/>
</dbReference>
<dbReference type="CDD" id="cd02966">
    <property type="entry name" value="TlpA_like_family"/>
    <property type="match status" value="1"/>
</dbReference>
<name>A0A4V2PU82_9FLAO</name>
<keyword evidence="4" id="KW-0676">Redox-active center</keyword>
<dbReference type="Pfam" id="PF14289">
    <property type="entry name" value="DUF4369"/>
    <property type="match status" value="1"/>
</dbReference>
<dbReference type="PROSITE" id="PS51257">
    <property type="entry name" value="PROKAR_LIPOPROTEIN"/>
    <property type="match status" value="1"/>
</dbReference>
<dbReference type="SUPFAM" id="SSF52833">
    <property type="entry name" value="Thioredoxin-like"/>
    <property type="match status" value="1"/>
</dbReference>
<gene>
    <name evidence="6" type="ORF">DFQ05_0972</name>
</gene>
<organism evidence="6 7">
    <name type="scientific">Winogradskyella wandonensis</name>
    <dbReference type="NCBI Taxonomy" id="1442586"/>
    <lineage>
        <taxon>Bacteria</taxon>
        <taxon>Pseudomonadati</taxon>
        <taxon>Bacteroidota</taxon>
        <taxon>Flavobacteriia</taxon>
        <taxon>Flavobacteriales</taxon>
        <taxon>Flavobacteriaceae</taxon>
        <taxon>Winogradskyella</taxon>
    </lineage>
</organism>
<dbReference type="InterPro" id="IPR013766">
    <property type="entry name" value="Thioredoxin_domain"/>
</dbReference>
<comment type="subcellular location">
    <subcellularLocation>
        <location evidence="1">Cell envelope</location>
    </subcellularLocation>
</comment>